<dbReference type="EMBL" id="MCSB01000024">
    <property type="protein sequence ID" value="PME26987.1"/>
    <property type="molecule type" value="Genomic_DNA"/>
</dbReference>
<evidence type="ECO:0000256" key="1">
    <source>
        <dbReference type="SAM" id="Phobius"/>
    </source>
</evidence>
<keyword evidence="3" id="KW-1185">Reference proteome</keyword>
<keyword evidence="1" id="KW-0812">Transmembrane</keyword>
<dbReference type="Proteomes" id="UP000239763">
    <property type="component" value="Unassembled WGS sequence"/>
</dbReference>
<evidence type="ECO:0000313" key="2">
    <source>
        <dbReference type="EMBL" id="PME26987.1"/>
    </source>
</evidence>
<keyword evidence="1" id="KW-1133">Transmembrane helix</keyword>
<comment type="caution">
    <text evidence="2">The sequence shown here is derived from an EMBL/GenBank/DDBJ whole genome shotgun (WGS) entry which is preliminary data.</text>
</comment>
<reference evidence="2 3" key="1">
    <citation type="journal article" date="2018" name="Nature">
        <title>A major lineage of non-tailed dsDNA viruses as unrecognized killers of marine bacteria.</title>
        <authorList>
            <person name="Kauffman K.M."/>
            <person name="Hussain F.A."/>
            <person name="Yang J."/>
            <person name="Arevalo P."/>
            <person name="Brown J.M."/>
            <person name="Chang W.K."/>
            <person name="VanInsberghe D."/>
            <person name="Elsherbini J."/>
            <person name="Sharma R.S."/>
            <person name="Cutler M.B."/>
            <person name="Kelly L."/>
            <person name="Polz M.F."/>
        </authorList>
    </citation>
    <scope>NUCLEOTIDE SEQUENCE [LARGE SCALE GENOMIC DNA]</scope>
    <source>
        <strain evidence="2 3">10N.286.55.E1</strain>
    </source>
</reference>
<gene>
    <name evidence="2" type="ORF">BCV38_08025</name>
</gene>
<feature type="transmembrane region" description="Helical" evidence="1">
    <location>
        <begin position="6"/>
        <end position="25"/>
    </location>
</feature>
<evidence type="ECO:0000313" key="3">
    <source>
        <dbReference type="Proteomes" id="UP000239763"/>
    </source>
</evidence>
<dbReference type="GeneID" id="69648938"/>
<proteinExistence type="predicted"/>
<protein>
    <submittedName>
        <fullName evidence="2">Uncharacterized protein</fullName>
    </submittedName>
</protein>
<organism evidence="2 3">
    <name type="scientific">Vibrio lentus</name>
    <dbReference type="NCBI Taxonomy" id="136468"/>
    <lineage>
        <taxon>Bacteria</taxon>
        <taxon>Pseudomonadati</taxon>
        <taxon>Pseudomonadota</taxon>
        <taxon>Gammaproteobacteria</taxon>
        <taxon>Vibrionales</taxon>
        <taxon>Vibrionaceae</taxon>
        <taxon>Vibrio</taxon>
    </lineage>
</organism>
<dbReference type="AlphaFoldDB" id="A0AA44VRR1"/>
<name>A0AA44VRR1_9VIBR</name>
<sequence length="166" mass="18547">MEQSVYYILATLIGGSALTFTGLTYRNSKKTREDSKLALEQKYKPSIETTFKLGTYNKSLFEFSPKLTIQNTGETSLTISNLLINGDILLSNNEKAKYLSPNKAEEVIVLSADESKDVNFNIHLNGANVQGLKLYLNLTAKNNKGNDLNINNKHLISEDLVPRDFL</sequence>
<keyword evidence="1" id="KW-0472">Membrane</keyword>
<dbReference type="RefSeq" id="WP_102296259.1">
    <property type="nucleotide sequence ID" value="NZ_JAAHTI010000001.1"/>
</dbReference>
<accession>A0AA44VRR1</accession>